<dbReference type="PROSITE" id="PS50082">
    <property type="entry name" value="WD_REPEATS_2"/>
    <property type="match status" value="2"/>
</dbReference>
<feature type="region of interest" description="Disordered" evidence="2">
    <location>
        <begin position="1185"/>
        <end position="1276"/>
    </location>
</feature>
<dbReference type="Pfam" id="PF00400">
    <property type="entry name" value="WD40"/>
    <property type="match status" value="2"/>
</dbReference>
<dbReference type="Gene3D" id="1.25.10.10">
    <property type="entry name" value="Leucine-rich Repeat Variant"/>
    <property type="match status" value="1"/>
</dbReference>
<keyword evidence="1" id="KW-0853">WD repeat</keyword>
<evidence type="ECO:0000256" key="2">
    <source>
        <dbReference type="SAM" id="MobiDB-lite"/>
    </source>
</evidence>
<feature type="compositionally biased region" description="Basic and acidic residues" evidence="2">
    <location>
        <begin position="2431"/>
        <end position="2443"/>
    </location>
</feature>
<evidence type="ECO:0000313" key="3">
    <source>
        <dbReference type="EMBL" id="KAK7506679.1"/>
    </source>
</evidence>
<dbReference type="InterPro" id="IPR001680">
    <property type="entry name" value="WD40_rpt"/>
</dbReference>
<dbReference type="InterPro" id="IPR036322">
    <property type="entry name" value="WD40_repeat_dom_sf"/>
</dbReference>
<accession>A0ABD0M5K2</accession>
<evidence type="ECO:0000313" key="4">
    <source>
        <dbReference type="Proteomes" id="UP001519460"/>
    </source>
</evidence>
<dbReference type="Proteomes" id="UP001519460">
    <property type="component" value="Unassembled WGS sequence"/>
</dbReference>
<name>A0ABD0M5K2_9CAEN</name>
<dbReference type="SUPFAM" id="SSF50978">
    <property type="entry name" value="WD40 repeat-like"/>
    <property type="match status" value="2"/>
</dbReference>
<protein>
    <submittedName>
        <fullName evidence="3">Uncharacterized protein</fullName>
    </submittedName>
</protein>
<dbReference type="PROSITE" id="PS50294">
    <property type="entry name" value="WD_REPEATS_REGION"/>
    <property type="match status" value="2"/>
</dbReference>
<dbReference type="Gene3D" id="2.130.10.10">
    <property type="entry name" value="YVTN repeat-like/Quinoprotein amine dehydrogenase"/>
    <property type="match status" value="2"/>
</dbReference>
<organism evidence="3 4">
    <name type="scientific">Batillaria attramentaria</name>
    <dbReference type="NCBI Taxonomy" id="370345"/>
    <lineage>
        <taxon>Eukaryota</taxon>
        <taxon>Metazoa</taxon>
        <taxon>Spiralia</taxon>
        <taxon>Lophotrochozoa</taxon>
        <taxon>Mollusca</taxon>
        <taxon>Gastropoda</taxon>
        <taxon>Caenogastropoda</taxon>
        <taxon>Sorbeoconcha</taxon>
        <taxon>Cerithioidea</taxon>
        <taxon>Batillariidae</taxon>
        <taxon>Batillaria</taxon>
    </lineage>
</organism>
<feature type="region of interest" description="Disordered" evidence="2">
    <location>
        <begin position="2305"/>
        <end position="2347"/>
    </location>
</feature>
<evidence type="ECO:0000256" key="1">
    <source>
        <dbReference type="PROSITE-ProRule" id="PRU00221"/>
    </source>
</evidence>
<dbReference type="InterPro" id="IPR015943">
    <property type="entry name" value="WD40/YVTN_repeat-like_dom_sf"/>
</dbReference>
<feature type="region of interest" description="Disordered" evidence="2">
    <location>
        <begin position="2123"/>
        <end position="2226"/>
    </location>
</feature>
<feature type="region of interest" description="Disordered" evidence="2">
    <location>
        <begin position="2431"/>
        <end position="2457"/>
    </location>
</feature>
<dbReference type="InterPro" id="IPR016024">
    <property type="entry name" value="ARM-type_fold"/>
</dbReference>
<feature type="compositionally biased region" description="Basic and acidic residues" evidence="2">
    <location>
        <begin position="2147"/>
        <end position="2165"/>
    </location>
</feature>
<keyword evidence="4" id="KW-1185">Reference proteome</keyword>
<feature type="region of interest" description="Disordered" evidence="2">
    <location>
        <begin position="1144"/>
        <end position="1163"/>
    </location>
</feature>
<gene>
    <name evidence="3" type="ORF">BaRGS_00002154</name>
</gene>
<comment type="caution">
    <text evidence="3">The sequence shown here is derived from an EMBL/GenBank/DDBJ whole genome shotgun (WGS) entry which is preliminary data.</text>
</comment>
<feature type="compositionally biased region" description="Polar residues" evidence="2">
    <location>
        <begin position="2033"/>
        <end position="2056"/>
    </location>
</feature>
<feature type="region of interest" description="Disordered" evidence="2">
    <location>
        <begin position="888"/>
        <end position="947"/>
    </location>
</feature>
<proteinExistence type="predicted"/>
<dbReference type="SMART" id="SM00320">
    <property type="entry name" value="WD40"/>
    <property type="match status" value="3"/>
</dbReference>
<feature type="compositionally biased region" description="Polar residues" evidence="2">
    <location>
        <begin position="894"/>
        <end position="908"/>
    </location>
</feature>
<reference evidence="3 4" key="1">
    <citation type="journal article" date="2023" name="Sci. Data">
        <title>Genome assembly of the Korean intertidal mud-creeper Batillaria attramentaria.</title>
        <authorList>
            <person name="Patra A.K."/>
            <person name="Ho P.T."/>
            <person name="Jun S."/>
            <person name="Lee S.J."/>
            <person name="Kim Y."/>
            <person name="Won Y.J."/>
        </authorList>
    </citation>
    <scope>NUCLEOTIDE SEQUENCE [LARGE SCALE GENOMIC DNA]</scope>
    <source>
        <strain evidence="3">Wonlab-2016</strain>
    </source>
</reference>
<dbReference type="EMBL" id="JACVVK020000006">
    <property type="protein sequence ID" value="KAK7506679.1"/>
    <property type="molecule type" value="Genomic_DNA"/>
</dbReference>
<dbReference type="PANTHER" id="PTHR45532">
    <property type="entry name" value="WD REPEAT-CONTAINING PROTEIN 97"/>
    <property type="match status" value="1"/>
</dbReference>
<feature type="repeat" description="WD" evidence="1">
    <location>
        <begin position="720"/>
        <end position="761"/>
    </location>
</feature>
<dbReference type="InterPro" id="IPR011989">
    <property type="entry name" value="ARM-like"/>
</dbReference>
<feature type="repeat" description="WD" evidence="1">
    <location>
        <begin position="381"/>
        <end position="422"/>
    </location>
</feature>
<feature type="region of interest" description="Disordered" evidence="2">
    <location>
        <begin position="2028"/>
        <end position="2077"/>
    </location>
</feature>
<sequence length="2687" mass="301060">MGGFGGRDLILAQPPAFVTVAATGTRSSSPWWHTGLTGERVTDEHFTETHASGNDVYTVPYPGTRTHKKNHWAYRQVYLNLLQNNSPSADQSPEPGRARDAAVKLAKWNAVQDEILSMMREGSKSDSSLTLHHAPQVTHTLDCSSAITCMTHFTCTTGEMFTCQASSSSREHHTLAWKLAADNTLKPYRFSCPIRITELIFIPKCRVYVGYSPTKVLRVFMDPETGCQEVFTITCVSKLTCMAYNKETEEIIAGAKGFVETWKVSGQENVNQQYLLTMSCRLFHTHPIRSCPLACNTPPIPRRLAIKAVPLGARLSSEVGRPELPRQIVSAGRTRQPSQPEVKELKVDYKNSQLLVVSEKGMCVINYKVWNSVVYTQVHEFVGHSEPITAVQGHRKDPLLFSAATDGTFHVWRMDSFQKYMSLDLGSKIMNVKMLSDSTLFCQTESDVRLYSLNQFHKLFTPLDSAIVKLQRIRCFGEHPNRILVSTEDGFVQMLSPVTGNTITSMSPLPDNQTLSTFVYNSKERSLYTILQDGEVVVLNAARNPMRASELLQPANDSKKVLALAVMKVKVPSGETEDEDTLIFMGMKNGQSYNIIMESPVDAHQGAITCLTSSADVDKGMMGLMPVSHFLVSGGMDNFVNIWALEFEPDEEGAWNVKLVSVQKIDCVGTPSHIAMFDNVICVTIGAYGLVKMFRLGGLRADLQNQSAMAIAVALTHNNVYDHTDEVVSLDMCPMVGLFVTCSKDGFVKVWDLDNQPIKEMNFSRAIHGVCFANNRGDILVGLHNRIIVVPITNYLPPDYLERLAQKMFKDEDQERRIIYKPHKNRRKHWFDRKSIPKFSTDLQKRISEKVEIHTQLIGMMDSEHPALERMNTDMSLLTETSALSDLETDAEPLTTSQEPSKLSSQAVKEQERKDSDKPFNKMERFQQDRRPANKVQNRRRGRGNLQRGSIGKLHACYTLLCEGLEELEAERVKTLPQWEQFLLTRKPIIALDGYIPNSVVRATIGYVKPKSPEPVWRLKPVPKANHKHLPEGWTFKDDEETAKKKKVPREDSVMDEFSDIESVMSLKREATLQNIKQQQSIKEASMFIGTIYCLLPDGTEPESVPNFTWRSAKEDVADLTATVRLKVLSPVLKRTTVITAVPQKQVQKDENKPPPPATSMYKTTKMVAPKVSIDLTANMDMRIASQPQPRAEVAAPKREKSMSFRLPTAGTASATLIEEPDEESSPPQTEKQEDGTRNMVSQDRQRERSFDRGQPPGRRPPRTRSGKAPPLRRELTGEELGLLQRIVREDWFPKHVPCAFEPVMDALLAFVDKGDAAVYAKVCDYIVAIAKEIGIPRQYLNKCGDKLTKQTSHYAAMIRKKSLWTLRQLGISRKELISAILPSLADAKADIREEAIAALNDLMGDQSQEGLSNLMTSLGMSSKPITTKEERQAALKMISERLASDKKVKLPGGGSMQDKVHMWVSSLTTADPSSAYEMKNAQFRRYCKQASFFTPVTSIRAVVAYSDEVGTDCLDPGEDSEQQHDDGDQSPVYCLLEDYGHADNGDQPQIARHLEQKHSEESDVAYALSLPKKSKARRDKWLEIRNKGNFHHNQRVLKDGKGSIIPSKRPRSDDTSDAHKYVPCAHCFGMFRSSALWRHSKTCKFKAHDTSEKDHQRQGKALLPVSDSISEPYKRDILDSLAADKVSQVVKNDKVINSFGQKLYARCSRHPHLRQYVKQKLRELGRFLICVGENSGVHSLQDCISAKHFKLVCDAVKKVSRFHDGSYKTPSLALKLGHTLAKCARIVHSNAVRADDAGLKKDAKDFLALYHDDWNDEVSTTALQDLHFARFNNAKRLPLAKDLQKLNAHLQEKAAETMAAISQDAVRDPAMLEKNCRELNRITLAQVVLFNRRRAGETERMEVCQYQQGLVTGKQVQEDIFEGLSQFEKHLVHTLARIEIRGKRGRKVPVLLTEQLKAQIECLLLHRGEAGVHPDNPFLFPRGGDALTAIRSSDLEAGNISKYTGKCLDEIDVTVDEAIPVEETCGAENLQAEETSATAGTLTESSPTSETQKTAPSVKAARKSGPRQKWSSDEKEAVARQLGKYFRIGRLPGKNECEEAKRNEPVLHRRSWAQAIKLNARWDAPPGSKAGSRGSIGSDLYGDDITGDREQLAHDKSSRSDHRQLKSSQTRKSFSRKSGKQDTGTSDSPVNQSASQTGHLKPGAVEQGTGMTPVGKKGPPYGSTRTEDEQYLLKHYEHYGSDYGEEDDIYQDRSQFTAIDIDFTPNMFRSETGESSMSEDLPSLVKLDSSRPRGASIQKYYERQEQVTQTTTAGPNAIPSSRRRGKWQQGSRPGEEHDSHYLSLGYDTDNDVNTHRTLDAATDISSMADSGIVQDMSDTSSNVRSLYKQGQPGLSPIRSITQMGGPGKEPDWRDFLETAAAIERKRVEKVKKEAKEAKEARGRKGKRGSGDSLPPITYMNDAQPKQQGEAGMRCLHTIRVVDKEKADSEKTKIEAVPGRLTTHTQEQNAGETSYGLLQMQWSTNVPALPIMPETRGQPLIPKDIMQPWEPNALPRFNELGMWTQPNADSLMNELQKKLPNMRSDRGQNFQWKRPIPPAKLSDMEPLMEREEHECEHLRLARKKMHHFTSGLSKSLHLPKVSEGSQKKESTQQLLSMIRQSSMSLLPPAPLKDIIRHITVNTEVNVA</sequence>
<dbReference type="PANTHER" id="PTHR45532:SF4">
    <property type="entry name" value="WD REPEAT-CONTAINING PROTEIN 55 HOMOLOG"/>
    <property type="match status" value="1"/>
</dbReference>
<feature type="compositionally biased region" description="Basic and acidic residues" evidence="2">
    <location>
        <begin position="909"/>
        <end position="932"/>
    </location>
</feature>
<dbReference type="SUPFAM" id="SSF48371">
    <property type="entry name" value="ARM repeat"/>
    <property type="match status" value="1"/>
</dbReference>
<feature type="compositionally biased region" description="Polar residues" evidence="2">
    <location>
        <begin position="2182"/>
        <end position="2199"/>
    </location>
</feature>